<evidence type="ECO:0000256" key="1">
    <source>
        <dbReference type="SAM" id="MobiDB-lite"/>
    </source>
</evidence>
<gene>
    <name evidence="2" type="ORF">ACFP2V_06800</name>
</gene>
<dbReference type="EMBL" id="JBHSPC010000015">
    <property type="protein sequence ID" value="MFC5669832.1"/>
    <property type="molecule type" value="Genomic_DNA"/>
</dbReference>
<comment type="caution">
    <text evidence="2">The sequence shown here is derived from an EMBL/GenBank/DDBJ whole genome shotgun (WGS) entry which is preliminary data.</text>
</comment>
<sequence length="86" mass="8694">MAFDDVDEAEAEGVDDGDGDEVPRVTAKRGSRFPAAPPSLLASGTGPALPGVGSADDSRCFDLSGDSPATDASIHAPRVARTPTEP</sequence>
<dbReference type="Proteomes" id="UP001596183">
    <property type="component" value="Unassembled WGS sequence"/>
</dbReference>
<evidence type="ECO:0000313" key="3">
    <source>
        <dbReference type="Proteomes" id="UP001596183"/>
    </source>
</evidence>
<protein>
    <submittedName>
        <fullName evidence="2">Uncharacterized protein</fullName>
    </submittedName>
</protein>
<feature type="region of interest" description="Disordered" evidence="1">
    <location>
        <begin position="1"/>
        <end position="86"/>
    </location>
</feature>
<accession>A0ABW0XGV5</accession>
<dbReference type="RefSeq" id="WP_381206930.1">
    <property type="nucleotide sequence ID" value="NZ_JBHSPC010000015.1"/>
</dbReference>
<name>A0ABW0XGV5_9ACTN</name>
<keyword evidence="3" id="KW-1185">Reference proteome</keyword>
<feature type="compositionally biased region" description="Acidic residues" evidence="1">
    <location>
        <begin position="1"/>
        <end position="20"/>
    </location>
</feature>
<evidence type="ECO:0000313" key="2">
    <source>
        <dbReference type="EMBL" id="MFC5669832.1"/>
    </source>
</evidence>
<reference evidence="3" key="1">
    <citation type="journal article" date="2019" name="Int. J. Syst. Evol. Microbiol.">
        <title>The Global Catalogue of Microorganisms (GCM) 10K type strain sequencing project: providing services to taxonomists for standard genome sequencing and annotation.</title>
        <authorList>
            <consortium name="The Broad Institute Genomics Platform"/>
            <consortium name="The Broad Institute Genome Sequencing Center for Infectious Disease"/>
            <person name="Wu L."/>
            <person name="Ma J."/>
        </authorList>
    </citation>
    <scope>NUCLEOTIDE SEQUENCE [LARGE SCALE GENOMIC DNA]</scope>
    <source>
        <strain evidence="3">JCM 13852</strain>
    </source>
</reference>
<organism evidence="2 3">
    <name type="scientific">Streptomyces incanus</name>
    <dbReference type="NCBI Taxonomy" id="887453"/>
    <lineage>
        <taxon>Bacteria</taxon>
        <taxon>Bacillati</taxon>
        <taxon>Actinomycetota</taxon>
        <taxon>Actinomycetes</taxon>
        <taxon>Kitasatosporales</taxon>
        <taxon>Streptomycetaceae</taxon>
        <taxon>Streptomyces</taxon>
    </lineage>
</organism>
<proteinExistence type="predicted"/>